<evidence type="ECO:0000259" key="6">
    <source>
        <dbReference type="PROSITE" id="PS50893"/>
    </source>
</evidence>
<comment type="caution">
    <text evidence="7">The sequence shown here is derived from an EMBL/GenBank/DDBJ whole genome shotgun (WGS) entry which is preliminary data.</text>
</comment>
<dbReference type="PANTHER" id="PTHR42788:SF13">
    <property type="entry name" value="ALIPHATIC SULFONATES IMPORT ATP-BINDING PROTEIN SSUB"/>
    <property type="match status" value="1"/>
</dbReference>
<feature type="domain" description="ABC transporter" evidence="6">
    <location>
        <begin position="5"/>
        <end position="237"/>
    </location>
</feature>
<comment type="similarity">
    <text evidence="1">Belongs to the ABC transporter superfamily.</text>
</comment>
<keyword evidence="4 7" id="KW-0067">ATP-binding</keyword>
<dbReference type="InterPro" id="IPR027417">
    <property type="entry name" value="P-loop_NTPase"/>
</dbReference>
<accession>A0A2M6UBR4</accession>
<dbReference type="InterPro" id="IPR003593">
    <property type="entry name" value="AAA+_ATPase"/>
</dbReference>
<evidence type="ECO:0000256" key="1">
    <source>
        <dbReference type="ARBA" id="ARBA00005417"/>
    </source>
</evidence>
<name>A0A2M6UBR4_9BRAD</name>
<evidence type="ECO:0000313" key="7">
    <source>
        <dbReference type="EMBL" id="PIT01968.1"/>
    </source>
</evidence>
<dbReference type="Proteomes" id="UP000228930">
    <property type="component" value="Unassembled WGS sequence"/>
</dbReference>
<dbReference type="SUPFAM" id="SSF52540">
    <property type="entry name" value="P-loop containing nucleoside triphosphate hydrolases"/>
    <property type="match status" value="1"/>
</dbReference>
<dbReference type="InterPro" id="IPR050166">
    <property type="entry name" value="ABC_transporter_ATP-bind"/>
</dbReference>
<dbReference type="PROSITE" id="PS00211">
    <property type="entry name" value="ABC_TRANSPORTER_1"/>
    <property type="match status" value="1"/>
</dbReference>
<dbReference type="Gene3D" id="3.40.50.300">
    <property type="entry name" value="P-loop containing nucleotide triphosphate hydrolases"/>
    <property type="match status" value="1"/>
</dbReference>
<organism evidence="7 8">
    <name type="scientific">Bradyrhizobium nitroreducens</name>
    <dbReference type="NCBI Taxonomy" id="709803"/>
    <lineage>
        <taxon>Bacteria</taxon>
        <taxon>Pseudomonadati</taxon>
        <taxon>Pseudomonadota</taxon>
        <taxon>Alphaproteobacteria</taxon>
        <taxon>Hyphomicrobiales</taxon>
        <taxon>Nitrobacteraceae</taxon>
        <taxon>Bradyrhizobium</taxon>
    </lineage>
</organism>
<dbReference type="CDD" id="cd03293">
    <property type="entry name" value="ABC_NrtD_SsuB_transporters"/>
    <property type="match status" value="1"/>
</dbReference>
<evidence type="ECO:0000256" key="3">
    <source>
        <dbReference type="ARBA" id="ARBA00022741"/>
    </source>
</evidence>
<dbReference type="GO" id="GO:0016887">
    <property type="term" value="F:ATP hydrolysis activity"/>
    <property type="evidence" value="ECO:0007669"/>
    <property type="project" value="InterPro"/>
</dbReference>
<evidence type="ECO:0000256" key="2">
    <source>
        <dbReference type="ARBA" id="ARBA00022448"/>
    </source>
</evidence>
<comment type="function">
    <text evidence="5">Involved in beta-(1--&gt;2)glucan export. Transmembrane domains (TMD) form a pore in the inner membrane and the ATP-binding domain (NBD) is responsible for energy generation.</text>
</comment>
<dbReference type="GO" id="GO:0005524">
    <property type="term" value="F:ATP binding"/>
    <property type="evidence" value="ECO:0007669"/>
    <property type="project" value="UniProtKB-KW"/>
</dbReference>
<dbReference type="AlphaFoldDB" id="A0A2M6UBR4"/>
<evidence type="ECO:0000256" key="4">
    <source>
        <dbReference type="ARBA" id="ARBA00022840"/>
    </source>
</evidence>
<dbReference type="InterPro" id="IPR003439">
    <property type="entry name" value="ABC_transporter-like_ATP-bd"/>
</dbReference>
<proteinExistence type="inferred from homology"/>
<dbReference type="PROSITE" id="PS50893">
    <property type="entry name" value="ABC_TRANSPORTER_2"/>
    <property type="match status" value="1"/>
</dbReference>
<dbReference type="Pfam" id="PF00005">
    <property type="entry name" value="ABC_tran"/>
    <property type="match status" value="1"/>
</dbReference>
<keyword evidence="8" id="KW-1185">Reference proteome</keyword>
<sequence>MSVILSAQHVSKSFSVRQNEDVLALRDVNLDVYEHEFLCLLGASGCGKSTLLNMFAGFTPPSQGDILLRSIPITGIDPRCGMVFQSYALFPWQTVRKNVEFGPRMKGLPANECRSVAGRFIEMVGLHGFADHYPAELSGGMQQRVTLARSLAADPEVLLMDEPFAALDAMTRHVLQEELSRIQRESLKTVVLVTHNIDEALITADRIVVMSPHPGQIKAVITNDLERPRNIDVQLSPAWGELKKEIWSLIAGDVSLHAS</sequence>
<keyword evidence="2" id="KW-0813">Transport</keyword>
<evidence type="ECO:0000256" key="5">
    <source>
        <dbReference type="ARBA" id="ARBA00024722"/>
    </source>
</evidence>
<dbReference type="RefSeq" id="WP_100177166.1">
    <property type="nucleotide sequence ID" value="NZ_LFJC01000003.1"/>
</dbReference>
<reference evidence="7 8" key="1">
    <citation type="submission" date="2015-06" db="EMBL/GenBank/DDBJ databases">
        <title>Comparative genome analysis of nirS-carrying Bradyrhizobium sp. strains.</title>
        <authorList>
            <person name="Ishii S."/>
            <person name="Jang J."/>
            <person name="Nishizawa T."/>
            <person name="Senoo K."/>
        </authorList>
    </citation>
    <scope>NUCLEOTIDE SEQUENCE [LARGE SCALE GENOMIC DNA]</scope>
    <source>
        <strain evidence="7 8">TSA1</strain>
    </source>
</reference>
<keyword evidence="3" id="KW-0547">Nucleotide-binding</keyword>
<dbReference type="SMART" id="SM00382">
    <property type="entry name" value="AAA"/>
    <property type="match status" value="1"/>
</dbReference>
<evidence type="ECO:0000313" key="8">
    <source>
        <dbReference type="Proteomes" id="UP000228930"/>
    </source>
</evidence>
<gene>
    <name evidence="7" type="ORF">TSA1_15225</name>
</gene>
<dbReference type="InterPro" id="IPR017871">
    <property type="entry name" value="ABC_transporter-like_CS"/>
</dbReference>
<dbReference type="PANTHER" id="PTHR42788">
    <property type="entry name" value="TAURINE IMPORT ATP-BINDING PROTEIN-RELATED"/>
    <property type="match status" value="1"/>
</dbReference>
<dbReference type="EMBL" id="LFJC01000003">
    <property type="protein sequence ID" value="PIT01968.1"/>
    <property type="molecule type" value="Genomic_DNA"/>
</dbReference>
<protein>
    <submittedName>
        <fullName evidence="7">ATP-binding protein</fullName>
    </submittedName>
</protein>